<evidence type="ECO:0000313" key="3">
    <source>
        <dbReference type="Proteomes" id="UP000199658"/>
    </source>
</evidence>
<dbReference type="Proteomes" id="UP000199658">
    <property type="component" value="Unassembled WGS sequence"/>
</dbReference>
<dbReference type="STRING" id="670154.SAMN04488002_2178"/>
<evidence type="ECO:0000313" key="2">
    <source>
        <dbReference type="EMBL" id="SFR47373.1"/>
    </source>
</evidence>
<feature type="transmembrane region" description="Helical" evidence="1">
    <location>
        <begin position="38"/>
        <end position="60"/>
    </location>
</feature>
<proteinExistence type="predicted"/>
<evidence type="ECO:0000256" key="1">
    <source>
        <dbReference type="SAM" id="Phobius"/>
    </source>
</evidence>
<organism evidence="2 3">
    <name type="scientific">Litoreibacter janthinus</name>
    <dbReference type="NCBI Taxonomy" id="670154"/>
    <lineage>
        <taxon>Bacteria</taxon>
        <taxon>Pseudomonadati</taxon>
        <taxon>Pseudomonadota</taxon>
        <taxon>Alphaproteobacteria</taxon>
        <taxon>Rhodobacterales</taxon>
        <taxon>Roseobacteraceae</taxon>
        <taxon>Litoreibacter</taxon>
    </lineage>
</organism>
<reference evidence="3" key="1">
    <citation type="submission" date="2016-10" db="EMBL/GenBank/DDBJ databases">
        <authorList>
            <person name="Varghese N."/>
            <person name="Submissions S."/>
        </authorList>
    </citation>
    <scope>NUCLEOTIDE SEQUENCE [LARGE SCALE GENOMIC DNA]</scope>
    <source>
        <strain evidence="3">DSM 26921</strain>
    </source>
</reference>
<keyword evidence="1" id="KW-1133">Transmembrane helix</keyword>
<sequence>MIDILHFILGITAAVAFSLVVLAQLVWQGYRVYAGPTWLKPVAFGILAATAAVIAPPYGYQDLDRAMVATLLLFPLCLITLAADPGYWKLLSLGYLIAACIVMTALFQAAR</sequence>
<dbReference type="EMBL" id="FOYO01000001">
    <property type="protein sequence ID" value="SFR47373.1"/>
    <property type="molecule type" value="Genomic_DNA"/>
</dbReference>
<feature type="transmembrane region" description="Helical" evidence="1">
    <location>
        <begin position="90"/>
        <end position="110"/>
    </location>
</feature>
<protein>
    <submittedName>
        <fullName evidence="2">Uncharacterized protein</fullName>
    </submittedName>
</protein>
<keyword evidence="3" id="KW-1185">Reference proteome</keyword>
<feature type="transmembrane region" description="Helical" evidence="1">
    <location>
        <begin position="6"/>
        <end position="26"/>
    </location>
</feature>
<dbReference type="AlphaFoldDB" id="A0A1I6GYU7"/>
<gene>
    <name evidence="2" type="ORF">SAMN04488002_2178</name>
</gene>
<keyword evidence="1" id="KW-0472">Membrane</keyword>
<accession>A0A1I6GYU7</accession>
<name>A0A1I6GYU7_9RHOB</name>
<dbReference type="RefSeq" id="WP_090216603.1">
    <property type="nucleotide sequence ID" value="NZ_FOYO01000001.1"/>
</dbReference>
<keyword evidence="1" id="KW-0812">Transmembrane</keyword>
<feature type="transmembrane region" description="Helical" evidence="1">
    <location>
        <begin position="66"/>
        <end position="83"/>
    </location>
</feature>
<dbReference type="OrthoDB" id="9927846at2"/>